<keyword evidence="4" id="KW-0238">DNA-binding</keyword>
<evidence type="ECO:0000313" key="11">
    <source>
        <dbReference type="Proteomes" id="UP000070544"/>
    </source>
</evidence>
<evidence type="ECO:0000256" key="6">
    <source>
        <dbReference type="ARBA" id="ARBA00023242"/>
    </source>
</evidence>
<feature type="compositionally biased region" description="Basic residues" evidence="7">
    <location>
        <begin position="427"/>
        <end position="437"/>
    </location>
</feature>
<dbReference type="Proteomes" id="UP000070544">
    <property type="component" value="Unassembled WGS sequence"/>
</dbReference>
<dbReference type="InterPro" id="IPR008967">
    <property type="entry name" value="p53-like_TF_DNA-bd_sf"/>
</dbReference>
<dbReference type="SMART" id="SM01267">
    <property type="entry name" value="LAG1_DNAbind"/>
    <property type="match status" value="1"/>
</dbReference>
<comment type="subcellular location">
    <subcellularLocation>
        <location evidence="1">Nucleus</location>
    </subcellularLocation>
</comment>
<protein>
    <submittedName>
        <fullName evidence="10">Uncharacterized protein</fullName>
    </submittedName>
</protein>
<dbReference type="STRING" id="1344416.A0A139ASK7"/>
<feature type="region of interest" description="Disordered" evidence="7">
    <location>
        <begin position="406"/>
        <end position="464"/>
    </location>
</feature>
<accession>A0A139ASK7</accession>
<dbReference type="GO" id="GO:0001228">
    <property type="term" value="F:DNA-binding transcription activator activity, RNA polymerase II-specific"/>
    <property type="evidence" value="ECO:0007669"/>
    <property type="project" value="InterPro"/>
</dbReference>
<dbReference type="PANTHER" id="PTHR10665">
    <property type="entry name" value="RECOMBINING BINDING PROTEIN SUPPRESSOR OF HAIRLESS"/>
    <property type="match status" value="1"/>
</dbReference>
<feature type="domain" description="RBP-J/Cbf11/Cbf12 DNA binding" evidence="8">
    <location>
        <begin position="91"/>
        <end position="273"/>
    </location>
</feature>
<name>A0A139ASK7_GONPJ</name>
<evidence type="ECO:0000256" key="5">
    <source>
        <dbReference type="ARBA" id="ARBA00023163"/>
    </source>
</evidence>
<dbReference type="SUPFAM" id="SSF110217">
    <property type="entry name" value="DNA-binding protein LAG-1 (CSL)"/>
    <property type="match status" value="1"/>
</dbReference>
<dbReference type="GO" id="GO:0000978">
    <property type="term" value="F:RNA polymerase II cis-regulatory region sequence-specific DNA binding"/>
    <property type="evidence" value="ECO:0007669"/>
    <property type="project" value="InterPro"/>
</dbReference>
<comment type="similarity">
    <text evidence="2">Belongs to the Su(H) family.</text>
</comment>
<feature type="region of interest" description="Disordered" evidence="7">
    <location>
        <begin position="166"/>
        <end position="194"/>
    </location>
</feature>
<evidence type="ECO:0000256" key="3">
    <source>
        <dbReference type="ARBA" id="ARBA00023015"/>
    </source>
</evidence>
<dbReference type="InterPro" id="IPR015351">
    <property type="entry name" value="RBP-J/Cbf11/Cbf12_DNA-bd"/>
</dbReference>
<organism evidence="10 11">
    <name type="scientific">Gonapodya prolifera (strain JEL478)</name>
    <name type="common">Monoblepharis prolifera</name>
    <dbReference type="NCBI Taxonomy" id="1344416"/>
    <lineage>
        <taxon>Eukaryota</taxon>
        <taxon>Fungi</taxon>
        <taxon>Fungi incertae sedis</taxon>
        <taxon>Chytridiomycota</taxon>
        <taxon>Chytridiomycota incertae sedis</taxon>
        <taxon>Monoblepharidomycetes</taxon>
        <taxon>Monoblepharidales</taxon>
        <taxon>Gonapodyaceae</taxon>
        <taxon>Gonapodya</taxon>
    </lineage>
</organism>
<dbReference type="InterPro" id="IPR040159">
    <property type="entry name" value="CLS_fam"/>
</dbReference>
<keyword evidence="5" id="KW-0804">Transcription</keyword>
<evidence type="ECO:0000256" key="4">
    <source>
        <dbReference type="ARBA" id="ARBA00023125"/>
    </source>
</evidence>
<dbReference type="SUPFAM" id="SSF49417">
    <property type="entry name" value="p53-like transcription factors"/>
    <property type="match status" value="1"/>
</dbReference>
<dbReference type="AlphaFoldDB" id="A0A139ASK7"/>
<proteinExistence type="inferred from homology"/>
<dbReference type="GO" id="GO:0005634">
    <property type="term" value="C:nucleus"/>
    <property type="evidence" value="ECO:0007669"/>
    <property type="project" value="UniProtKB-SubCell"/>
</dbReference>
<dbReference type="Gene3D" id="2.60.40.1450">
    <property type="entry name" value="LAG1, DNA binding domain"/>
    <property type="match status" value="1"/>
</dbReference>
<evidence type="ECO:0000259" key="9">
    <source>
        <dbReference type="SMART" id="SM01268"/>
    </source>
</evidence>
<dbReference type="Pfam" id="PF09271">
    <property type="entry name" value="LAG1-DNAbind"/>
    <property type="match status" value="1"/>
</dbReference>
<dbReference type="EMBL" id="KQ965738">
    <property type="protein sequence ID" value="KXS19533.1"/>
    <property type="molecule type" value="Genomic_DNA"/>
</dbReference>
<sequence length="522" mass="57003">MPPWQNLWHAPWEHAQHVGVALLQRAIPSHRPGSGGWDLFDEHIESWSRRNESRQVAEGIRPAMVEGQDNGGRDIPVSVELYLSDPNQASGIHVAAPLVIQKSYGNEKRFLVPAPKIRLSGPTWSLLPLRRSTDSDNGESTPLSSLGLVTCTATLVSALDRAPCTQSSIMGRGSTEESEDSHKSRSTEGSIGTSRVAPEDWELVEVSENGQHVEGVGLLKGLWWGVNRGDGEIVARVKVLLATGQMIGVLDSPVTRVISKASRSSPIDMKNAITPSSQVSLFNRTKSQSSSTRYLCLGTSLVSLLADGDRWDRWQIAPASWLPTSPSMTFDEGSKEDPNLVDAEFGEYVFEPPIGSEGDVIGIDTTVVLRHVDTGVTTARMIVRKVEGKHTVTLVGSKYKIEDNGAEENNWEGSEGLTDEPSDQVPRKSRKRPRKSKEHTTGTHSKVPTGKPAKIRKSMTDRGESSLAELHKIAFECDSRPGWFLSNTESGVRMVEGKQPNDNPHSVDIGEEATWFVAGIGE</sequence>
<evidence type="ECO:0000256" key="2">
    <source>
        <dbReference type="ARBA" id="ARBA00009704"/>
    </source>
</evidence>
<dbReference type="OrthoDB" id="5600360at2759"/>
<feature type="domain" description="Beta-trefoil DNA-binding" evidence="9">
    <location>
        <begin position="271"/>
        <end position="515"/>
    </location>
</feature>
<dbReference type="InterPro" id="IPR037095">
    <property type="entry name" value="RBP-J/Cbf11_DNA-bd_sf"/>
</dbReference>
<evidence type="ECO:0000313" key="10">
    <source>
        <dbReference type="EMBL" id="KXS19533.1"/>
    </source>
</evidence>
<gene>
    <name evidence="10" type="ORF">M427DRAFT_452585</name>
</gene>
<keyword evidence="6" id="KW-0539">Nucleus</keyword>
<dbReference type="SMART" id="SM01268">
    <property type="entry name" value="BTD"/>
    <property type="match status" value="1"/>
</dbReference>
<dbReference type="InterPro" id="IPR015350">
    <property type="entry name" value="Beta-trefoil_DNA-bd_dom"/>
</dbReference>
<reference evidence="10 11" key="1">
    <citation type="journal article" date="2015" name="Genome Biol. Evol.">
        <title>Phylogenomic analyses indicate that early fungi evolved digesting cell walls of algal ancestors of land plants.</title>
        <authorList>
            <person name="Chang Y."/>
            <person name="Wang S."/>
            <person name="Sekimoto S."/>
            <person name="Aerts A.L."/>
            <person name="Choi C."/>
            <person name="Clum A."/>
            <person name="LaButti K.M."/>
            <person name="Lindquist E.A."/>
            <person name="Yee Ngan C."/>
            <person name="Ohm R.A."/>
            <person name="Salamov A.A."/>
            <person name="Grigoriev I.V."/>
            <person name="Spatafora J.W."/>
            <person name="Berbee M.L."/>
        </authorList>
    </citation>
    <scope>NUCLEOTIDE SEQUENCE [LARGE SCALE GENOMIC DNA]</scope>
    <source>
        <strain evidence="10 11">JEL478</strain>
    </source>
</reference>
<keyword evidence="11" id="KW-1185">Reference proteome</keyword>
<evidence type="ECO:0000259" key="8">
    <source>
        <dbReference type="SMART" id="SM01267"/>
    </source>
</evidence>
<keyword evidence="3" id="KW-0805">Transcription regulation</keyword>
<evidence type="ECO:0000256" key="1">
    <source>
        <dbReference type="ARBA" id="ARBA00004123"/>
    </source>
</evidence>
<evidence type="ECO:0000256" key="7">
    <source>
        <dbReference type="SAM" id="MobiDB-lite"/>
    </source>
</evidence>
<dbReference type="InterPro" id="IPR036358">
    <property type="entry name" value="BTD_sf"/>
</dbReference>